<name>J4V2R7_9GAMM</name>
<accession>J4V2R7</accession>
<evidence type="ECO:0000313" key="1">
    <source>
        <dbReference type="EMBL" id="EJP72832.1"/>
    </source>
</evidence>
<gene>
    <name evidence="1" type="ORF">NT02SARS_0731</name>
</gene>
<evidence type="ECO:0000313" key="2">
    <source>
        <dbReference type="Proteomes" id="UP000010116"/>
    </source>
</evidence>
<protein>
    <submittedName>
        <fullName evidence="1">RimK domain protein ATP-grasp</fullName>
    </submittedName>
</protein>
<organism evidence="1 2">
    <name type="scientific">SAR86 cluster bacterium SAR86B</name>
    <dbReference type="NCBI Taxonomy" id="1123867"/>
    <lineage>
        <taxon>Bacteria</taxon>
        <taxon>Pseudomonadati</taxon>
        <taxon>Pseudomonadota</taxon>
        <taxon>Gammaproteobacteria</taxon>
        <taxon>SAR86 cluster</taxon>
    </lineage>
</organism>
<reference evidence="1 2" key="1">
    <citation type="journal article" date="2012" name="ISME J.">
        <title>Genomic insights to SAR86, an abundant and uncultivated marine bacterial lineage.</title>
        <authorList>
            <person name="Dupont C.L."/>
            <person name="Rusch D.B."/>
            <person name="Yooseph S."/>
            <person name="Lombardo M.J."/>
            <person name="Richter R.A."/>
            <person name="Valas R."/>
            <person name="Novotny M."/>
            <person name="Yee-Greenbaum J."/>
            <person name="Selengut J.D."/>
            <person name="Haft D.H."/>
            <person name="Halpern A.L."/>
            <person name="Lasken R.S."/>
            <person name="Nealson K."/>
            <person name="Friedman R."/>
            <person name="Venter J.C."/>
        </authorList>
    </citation>
    <scope>NUCLEOTIDE SEQUENCE [LARGE SCALE GENOMIC DNA]</scope>
</reference>
<dbReference type="EMBL" id="JH611185">
    <property type="protein sequence ID" value="EJP72832.1"/>
    <property type="molecule type" value="Genomic_DNA"/>
</dbReference>
<dbReference type="HOGENOM" id="CLU_2587734_0_0_6"/>
<sequence>MQKFEIINNFDMPNIKNYEDFLSANDISISGIEFILDKEGNAWTYDVNVNTNYNSSAELKAGKFAYKEIATYLSALSKKL</sequence>
<dbReference type="AlphaFoldDB" id="J4V2R7"/>
<dbReference type="Proteomes" id="UP000010116">
    <property type="component" value="Unassembled WGS sequence"/>
</dbReference>
<proteinExistence type="predicted"/>